<evidence type="ECO:0000313" key="2">
    <source>
        <dbReference type="EMBL" id="VDN15201.1"/>
    </source>
</evidence>
<sequence length="187" mass="21256">MEMWHAGVNLAKLTSTPLSVLYSEPPRTKGRLTGTELWSCVLLGGATKVGDEEVLILDDWIKFKSSHRLAQLMKVRFQVYFNPDDSGNSLSKPITFDYLKSLKKCIDKLLDCKIRRPGPTDWDQQTIEGRLLQIIVDLFTSEPPVLTHVKTERSDASERDNKNFSLYQQRGKFPPRGGGSGLDRRNF</sequence>
<dbReference type="EMBL" id="UYRU01061732">
    <property type="protein sequence ID" value="VDN15201.1"/>
    <property type="molecule type" value="Genomic_DNA"/>
</dbReference>
<organism evidence="2 3">
    <name type="scientific">Dibothriocephalus latus</name>
    <name type="common">Fish tapeworm</name>
    <name type="synonym">Diphyllobothrium latum</name>
    <dbReference type="NCBI Taxonomy" id="60516"/>
    <lineage>
        <taxon>Eukaryota</taxon>
        <taxon>Metazoa</taxon>
        <taxon>Spiralia</taxon>
        <taxon>Lophotrochozoa</taxon>
        <taxon>Platyhelminthes</taxon>
        <taxon>Cestoda</taxon>
        <taxon>Eucestoda</taxon>
        <taxon>Diphyllobothriidea</taxon>
        <taxon>Diphyllobothriidae</taxon>
        <taxon>Dibothriocephalus</taxon>
    </lineage>
</organism>
<keyword evidence="3" id="KW-1185">Reference proteome</keyword>
<dbReference type="OrthoDB" id="5600252at2759"/>
<dbReference type="Proteomes" id="UP000281553">
    <property type="component" value="Unassembled WGS sequence"/>
</dbReference>
<proteinExistence type="predicted"/>
<dbReference type="AlphaFoldDB" id="A0A3P7MBC6"/>
<feature type="region of interest" description="Disordered" evidence="1">
    <location>
        <begin position="150"/>
        <end position="187"/>
    </location>
</feature>
<evidence type="ECO:0000256" key="1">
    <source>
        <dbReference type="SAM" id="MobiDB-lite"/>
    </source>
</evidence>
<name>A0A3P7MBC6_DIBLA</name>
<gene>
    <name evidence="2" type="ORF">DILT_LOCUS11032</name>
</gene>
<protein>
    <submittedName>
        <fullName evidence="2">Uncharacterized protein</fullName>
    </submittedName>
</protein>
<accession>A0A3P7MBC6</accession>
<reference evidence="2 3" key="1">
    <citation type="submission" date="2018-11" db="EMBL/GenBank/DDBJ databases">
        <authorList>
            <consortium name="Pathogen Informatics"/>
        </authorList>
    </citation>
    <scope>NUCLEOTIDE SEQUENCE [LARGE SCALE GENOMIC DNA]</scope>
</reference>
<feature type="compositionally biased region" description="Basic and acidic residues" evidence="1">
    <location>
        <begin position="150"/>
        <end position="162"/>
    </location>
</feature>
<evidence type="ECO:0000313" key="3">
    <source>
        <dbReference type="Proteomes" id="UP000281553"/>
    </source>
</evidence>